<sequence>MQQGGSEDGQAQAGLGPQDTPGTTLPALLEALAATLPDAPALLCLSRPPLSRAALGAAARRVAEGLVCQGVGPGDRVALLLPPRPEAVVLLLALARLGATALPLDPRLGAEEIATLLSRGRAALVAVAWGGTLPARLALAIGAGRGPLRGVIGLDAGGEAALAGLPVLPWKTLDAMPEHAGDHGTAGSALLALPAGGDALAIHAQGAVALHAEAVAAGLGLDAAAGLLLWLPLLSPDGLAAAFAALLSGARLLLPEDDVAADSLARAQAATHLVALPAQLEAMEPLAARRPYAMLRLAAAPGPARAPTLAAREFWGTAETQGVFALREEQGFRPLPAAVLHDAETLAVTAATLPGGTLLLGLPVSLAGGCFVPAGPRRDGLLCHDGVAVSPAATAAFLRRQPGVAAVCMQDGLAATIRPVAGGALSVEALQASCAQWLGEASRPSRLTLAEPVALEDEAAA</sequence>
<feature type="region of interest" description="Disordered" evidence="1">
    <location>
        <begin position="1"/>
        <end position="24"/>
    </location>
</feature>
<feature type="domain" description="AMP-dependent synthetase/ligase" evidence="2">
    <location>
        <begin position="31"/>
        <end position="127"/>
    </location>
</feature>
<dbReference type="SUPFAM" id="SSF56801">
    <property type="entry name" value="Acetyl-CoA synthetase-like"/>
    <property type="match status" value="1"/>
</dbReference>
<reference evidence="3 4" key="1">
    <citation type="submission" date="2020-09" db="EMBL/GenBank/DDBJ databases">
        <title>Roseomonas.</title>
        <authorList>
            <person name="Zhu W."/>
        </authorList>
    </citation>
    <scope>NUCLEOTIDE SEQUENCE [LARGE SCALE GENOMIC DNA]</scope>
    <source>
        <strain evidence="3 4">573</strain>
    </source>
</reference>
<dbReference type="Pfam" id="PF00501">
    <property type="entry name" value="AMP-binding"/>
    <property type="match status" value="1"/>
</dbReference>
<evidence type="ECO:0000313" key="3">
    <source>
        <dbReference type="EMBL" id="MBO1079157.1"/>
    </source>
</evidence>
<dbReference type="Gene3D" id="3.40.50.980">
    <property type="match status" value="1"/>
</dbReference>
<accession>A0ABS3KQ59</accession>
<evidence type="ECO:0000313" key="4">
    <source>
        <dbReference type="Proteomes" id="UP001518989"/>
    </source>
</evidence>
<dbReference type="InterPro" id="IPR000873">
    <property type="entry name" value="AMP-dep_synth/lig_dom"/>
</dbReference>
<dbReference type="Proteomes" id="UP001518989">
    <property type="component" value="Unassembled WGS sequence"/>
</dbReference>
<dbReference type="InterPro" id="IPR042099">
    <property type="entry name" value="ANL_N_sf"/>
</dbReference>
<organism evidence="3 4">
    <name type="scientific">Roseomonas haemaphysalidis</name>
    <dbReference type="NCBI Taxonomy" id="2768162"/>
    <lineage>
        <taxon>Bacteria</taxon>
        <taxon>Pseudomonadati</taxon>
        <taxon>Pseudomonadota</taxon>
        <taxon>Alphaproteobacteria</taxon>
        <taxon>Acetobacterales</taxon>
        <taxon>Roseomonadaceae</taxon>
        <taxon>Roseomonas</taxon>
    </lineage>
</organism>
<evidence type="ECO:0000256" key="1">
    <source>
        <dbReference type="SAM" id="MobiDB-lite"/>
    </source>
</evidence>
<dbReference type="PANTHER" id="PTHR43767">
    <property type="entry name" value="LONG-CHAIN-FATTY-ACID--COA LIGASE"/>
    <property type="match status" value="1"/>
</dbReference>
<dbReference type="RefSeq" id="WP_207416666.1">
    <property type="nucleotide sequence ID" value="NZ_CP061177.1"/>
</dbReference>
<protein>
    <submittedName>
        <fullName evidence="3">AMP-binding protein</fullName>
    </submittedName>
</protein>
<dbReference type="InterPro" id="IPR050237">
    <property type="entry name" value="ATP-dep_AMP-bd_enzyme"/>
</dbReference>
<gene>
    <name evidence="3" type="ORF">IAI61_08950</name>
</gene>
<dbReference type="EMBL" id="JACTNG010000004">
    <property type="protein sequence ID" value="MBO1079157.1"/>
    <property type="molecule type" value="Genomic_DNA"/>
</dbReference>
<dbReference type="PANTHER" id="PTHR43767:SF1">
    <property type="entry name" value="NONRIBOSOMAL PEPTIDE SYNTHASE PES1 (EUROFUNG)-RELATED"/>
    <property type="match status" value="1"/>
</dbReference>
<evidence type="ECO:0000259" key="2">
    <source>
        <dbReference type="Pfam" id="PF00501"/>
    </source>
</evidence>
<proteinExistence type="predicted"/>
<dbReference type="Gene3D" id="3.40.50.12780">
    <property type="entry name" value="N-terminal domain of ligase-like"/>
    <property type="match status" value="1"/>
</dbReference>
<comment type="caution">
    <text evidence="3">The sequence shown here is derived from an EMBL/GenBank/DDBJ whole genome shotgun (WGS) entry which is preliminary data.</text>
</comment>
<name>A0ABS3KQ59_9PROT</name>
<keyword evidence="4" id="KW-1185">Reference proteome</keyword>